<evidence type="ECO:0000256" key="6">
    <source>
        <dbReference type="ARBA" id="ARBA00022801"/>
    </source>
</evidence>
<dbReference type="GO" id="GO:0005634">
    <property type="term" value="C:nucleus"/>
    <property type="evidence" value="ECO:0007669"/>
    <property type="project" value="UniProtKB-SubCell"/>
</dbReference>
<dbReference type="PANTHER" id="PTHR22930:SF281">
    <property type="entry name" value="NUCLEASE"/>
    <property type="match status" value="1"/>
</dbReference>
<keyword evidence="7" id="KW-0539">Nucleus</keyword>
<reference evidence="10" key="2">
    <citation type="submission" date="2020-07" db="EMBL/GenBank/DDBJ databases">
        <authorList>
            <person name="Vera ALvarez R."/>
            <person name="Arias-Moreno D.M."/>
            <person name="Jimenez-Jacinto V."/>
            <person name="Jimenez-Bremont J.F."/>
            <person name="Swaminathan K."/>
            <person name="Moose S.P."/>
            <person name="Guerrero-Gonzalez M.L."/>
            <person name="Marino-Ramirez L."/>
            <person name="Landsman D."/>
            <person name="Rodriguez-Kessler M."/>
            <person name="Delgado-Sanchez P."/>
        </authorList>
    </citation>
    <scope>NUCLEOTIDE SEQUENCE</scope>
    <source>
        <tissue evidence="10">Cladode</tissue>
    </source>
</reference>
<dbReference type="GO" id="GO:0004518">
    <property type="term" value="F:nuclease activity"/>
    <property type="evidence" value="ECO:0007669"/>
    <property type="project" value="UniProtKB-KW"/>
</dbReference>
<dbReference type="AlphaFoldDB" id="A0A7C9E553"/>
<feature type="domain" description="DDE Tnp4" evidence="8">
    <location>
        <begin position="102"/>
        <end position="262"/>
    </location>
</feature>
<reference evidence="10" key="1">
    <citation type="journal article" date="2013" name="J. Plant Res.">
        <title>Effect of fungi and light on seed germination of three Opuntia species from semiarid lands of central Mexico.</title>
        <authorList>
            <person name="Delgado-Sanchez P."/>
            <person name="Jimenez-Bremont J.F."/>
            <person name="Guerrero-Gonzalez Mde L."/>
            <person name="Flores J."/>
        </authorList>
    </citation>
    <scope>NUCLEOTIDE SEQUENCE</scope>
    <source>
        <tissue evidence="10">Cladode</tissue>
    </source>
</reference>
<dbReference type="PANTHER" id="PTHR22930">
    <property type="match status" value="1"/>
</dbReference>
<evidence type="ECO:0000259" key="9">
    <source>
        <dbReference type="Pfam" id="PF26138"/>
    </source>
</evidence>
<dbReference type="Pfam" id="PF13359">
    <property type="entry name" value="DDE_Tnp_4"/>
    <property type="match status" value="1"/>
</dbReference>
<keyword evidence="4" id="KW-0540">Nuclease</keyword>
<evidence type="ECO:0000256" key="2">
    <source>
        <dbReference type="ARBA" id="ARBA00004123"/>
    </source>
</evidence>
<evidence type="ECO:0000256" key="5">
    <source>
        <dbReference type="ARBA" id="ARBA00022723"/>
    </source>
</evidence>
<comment type="similarity">
    <text evidence="3">Belongs to the HARBI1 family.</text>
</comment>
<accession>A0A7C9E553</accession>
<evidence type="ECO:0000313" key="10">
    <source>
        <dbReference type="EMBL" id="MBA4660361.1"/>
    </source>
</evidence>
<dbReference type="InterPro" id="IPR045249">
    <property type="entry name" value="HARBI1-like"/>
</dbReference>
<name>A0A7C9E553_OPUST</name>
<keyword evidence="5" id="KW-0479">Metal-binding</keyword>
<dbReference type="Pfam" id="PF26138">
    <property type="entry name" value="DUF8040"/>
    <property type="match status" value="1"/>
</dbReference>
<sequence>MDRHTFFVFCSMLRTVGKLDDSKHVPLEEQVALFLNILAHHAKNRIVHSAFKRSGWTVSEYFNKVLKGVMRLQSVLLKKSIPVEENSRDEQWKWFKNCIGALDGTYIKMRMPEVEKPRYQNRKGEIAMNLLASCSQHMQFIYVLTGWEGSTTDSRVLRDAMSRRNGLRIPHGQYFLVDAGFMNSEGFLAPYRGQRYHLNEWRSSHQPATPQELFNMKHSSARNVIERCFGVLKMRWAILRSSPFYPVHTVNRIVMACCLIHNLIRREMAIDPIEEYYDMSRPRRQTRDEEYIDTIESSDEWRVKRDQLANEMFDKWRTSRRQR</sequence>
<evidence type="ECO:0000256" key="4">
    <source>
        <dbReference type="ARBA" id="ARBA00022722"/>
    </source>
</evidence>
<dbReference type="InterPro" id="IPR058353">
    <property type="entry name" value="DUF8040"/>
</dbReference>
<comment type="cofactor">
    <cofactor evidence="1">
        <name>a divalent metal cation</name>
        <dbReference type="ChEBI" id="CHEBI:60240"/>
    </cofactor>
</comment>
<dbReference type="EMBL" id="GISG01207692">
    <property type="protein sequence ID" value="MBA4660361.1"/>
    <property type="molecule type" value="Transcribed_RNA"/>
</dbReference>
<keyword evidence="6" id="KW-0378">Hydrolase</keyword>
<evidence type="ECO:0000256" key="3">
    <source>
        <dbReference type="ARBA" id="ARBA00006958"/>
    </source>
</evidence>
<dbReference type="GO" id="GO:0016787">
    <property type="term" value="F:hydrolase activity"/>
    <property type="evidence" value="ECO:0007669"/>
    <property type="project" value="UniProtKB-KW"/>
</dbReference>
<evidence type="ECO:0000256" key="7">
    <source>
        <dbReference type="ARBA" id="ARBA00023242"/>
    </source>
</evidence>
<organism evidence="10">
    <name type="scientific">Opuntia streptacantha</name>
    <name type="common">Prickly pear cactus</name>
    <name type="synonym">Opuntia cardona</name>
    <dbReference type="NCBI Taxonomy" id="393608"/>
    <lineage>
        <taxon>Eukaryota</taxon>
        <taxon>Viridiplantae</taxon>
        <taxon>Streptophyta</taxon>
        <taxon>Embryophyta</taxon>
        <taxon>Tracheophyta</taxon>
        <taxon>Spermatophyta</taxon>
        <taxon>Magnoliopsida</taxon>
        <taxon>eudicotyledons</taxon>
        <taxon>Gunneridae</taxon>
        <taxon>Pentapetalae</taxon>
        <taxon>Caryophyllales</taxon>
        <taxon>Cactineae</taxon>
        <taxon>Cactaceae</taxon>
        <taxon>Opuntioideae</taxon>
        <taxon>Opuntia</taxon>
    </lineage>
</organism>
<feature type="domain" description="DUF8040" evidence="9">
    <location>
        <begin position="1"/>
        <end position="70"/>
    </location>
</feature>
<evidence type="ECO:0000259" key="8">
    <source>
        <dbReference type="Pfam" id="PF13359"/>
    </source>
</evidence>
<evidence type="ECO:0000256" key="1">
    <source>
        <dbReference type="ARBA" id="ARBA00001968"/>
    </source>
</evidence>
<dbReference type="InterPro" id="IPR027806">
    <property type="entry name" value="HARBI1_dom"/>
</dbReference>
<dbReference type="GO" id="GO:0046872">
    <property type="term" value="F:metal ion binding"/>
    <property type="evidence" value="ECO:0007669"/>
    <property type="project" value="UniProtKB-KW"/>
</dbReference>
<proteinExistence type="inferred from homology"/>
<comment type="subcellular location">
    <subcellularLocation>
        <location evidence="2">Nucleus</location>
    </subcellularLocation>
</comment>
<protein>
    <submittedName>
        <fullName evidence="10">Uncharacterized protein</fullName>
    </submittedName>
</protein>